<dbReference type="EMBL" id="UINC01087541">
    <property type="protein sequence ID" value="SVC36987.1"/>
    <property type="molecule type" value="Genomic_DNA"/>
</dbReference>
<evidence type="ECO:0000259" key="1">
    <source>
        <dbReference type="Pfam" id="PF08241"/>
    </source>
</evidence>
<dbReference type="InterPro" id="IPR013216">
    <property type="entry name" value="Methyltransf_11"/>
</dbReference>
<dbReference type="CDD" id="cd02440">
    <property type="entry name" value="AdoMet_MTases"/>
    <property type="match status" value="1"/>
</dbReference>
<reference evidence="2" key="1">
    <citation type="submission" date="2018-05" db="EMBL/GenBank/DDBJ databases">
        <authorList>
            <person name="Lanie J.A."/>
            <person name="Ng W.-L."/>
            <person name="Kazmierczak K.M."/>
            <person name="Andrzejewski T.M."/>
            <person name="Davidsen T.M."/>
            <person name="Wayne K.J."/>
            <person name="Tettelin H."/>
            <person name="Glass J.I."/>
            <person name="Rusch D."/>
            <person name="Podicherti R."/>
            <person name="Tsui H.-C.T."/>
            <person name="Winkler M.E."/>
        </authorList>
    </citation>
    <scope>NUCLEOTIDE SEQUENCE</scope>
</reference>
<feature type="domain" description="Methyltransferase type 11" evidence="1">
    <location>
        <begin position="72"/>
        <end position="162"/>
    </location>
</feature>
<sequence>MLESVADRRRRRLGGKAEPRGIDSVLVSGSGEPLRDQYRRRFGAEDATRQRVWRVLVDAWFNRYMTDVDDVLDLGCGWGWFINHVSAANRFGIDLNPDVRDHLDSGVTLFEQRADVRWPLDDDSLDLVFSSNFLEHLPDRSSVRRTLVEAHRCLRSGGHLVLMGPNIRYVGGAYWDFFDHYVPLTEISLVEVTELIGFTTETALGRFLPYTMAGKPPPPSLLVNLYLRLPPLWRVLGKQFLVVAKKQ</sequence>
<protein>
    <recommendedName>
        <fullName evidence="1">Methyltransferase type 11 domain-containing protein</fullName>
    </recommendedName>
</protein>
<proteinExistence type="predicted"/>
<dbReference type="Pfam" id="PF08241">
    <property type="entry name" value="Methyltransf_11"/>
    <property type="match status" value="1"/>
</dbReference>
<dbReference type="InterPro" id="IPR029063">
    <property type="entry name" value="SAM-dependent_MTases_sf"/>
</dbReference>
<dbReference type="AlphaFoldDB" id="A0A382LP15"/>
<organism evidence="2">
    <name type="scientific">marine metagenome</name>
    <dbReference type="NCBI Taxonomy" id="408172"/>
    <lineage>
        <taxon>unclassified sequences</taxon>
        <taxon>metagenomes</taxon>
        <taxon>ecological metagenomes</taxon>
    </lineage>
</organism>
<gene>
    <name evidence="2" type="ORF">METZ01_LOCUS289841</name>
</gene>
<evidence type="ECO:0000313" key="2">
    <source>
        <dbReference type="EMBL" id="SVC36987.1"/>
    </source>
</evidence>
<dbReference type="Gene3D" id="3.40.50.150">
    <property type="entry name" value="Vaccinia Virus protein VP39"/>
    <property type="match status" value="1"/>
</dbReference>
<name>A0A382LP15_9ZZZZ</name>
<dbReference type="PANTHER" id="PTHR43591">
    <property type="entry name" value="METHYLTRANSFERASE"/>
    <property type="match status" value="1"/>
</dbReference>
<dbReference type="PANTHER" id="PTHR43591:SF24">
    <property type="entry name" value="2-METHOXY-6-POLYPRENYL-1,4-BENZOQUINOL METHYLASE, MITOCHONDRIAL"/>
    <property type="match status" value="1"/>
</dbReference>
<accession>A0A382LP15</accession>
<dbReference type="SUPFAM" id="SSF53335">
    <property type="entry name" value="S-adenosyl-L-methionine-dependent methyltransferases"/>
    <property type="match status" value="1"/>
</dbReference>
<dbReference type="GO" id="GO:0008757">
    <property type="term" value="F:S-adenosylmethionine-dependent methyltransferase activity"/>
    <property type="evidence" value="ECO:0007669"/>
    <property type="project" value="InterPro"/>
</dbReference>